<protein>
    <submittedName>
        <fullName evidence="2">Beta-lactamase domain protein</fullName>
    </submittedName>
</protein>
<reference evidence="2 3" key="2">
    <citation type="journal article" date="2012" name="Int. J. Syst. Evol. Microbiol.">
        <title>Magnetococcus marinus gen. nov., sp. nov., a marine, magnetotactic bacterium that represents a novel lineage (Magnetococcaceae fam. nov.; Magnetococcales ord. nov.) at the base of the Alphaproteobacteria.</title>
        <authorList>
            <person name="Bazylinski D.A."/>
            <person name="Williams T.J."/>
            <person name="Lefevre C.T."/>
            <person name="Berg R.J."/>
            <person name="Zhang C.L."/>
            <person name="Bowser S.S."/>
            <person name="Dean A.J."/>
            <person name="Beveridge T.J."/>
        </authorList>
    </citation>
    <scope>NUCLEOTIDE SEQUENCE [LARGE SCALE GENOMIC DNA]</scope>
    <source>
        <strain evidence="3">ATCC BAA-1437 / JCM 17883 / MC-1</strain>
    </source>
</reference>
<evidence type="ECO:0000259" key="1">
    <source>
        <dbReference type="SMART" id="SM00849"/>
    </source>
</evidence>
<evidence type="ECO:0000313" key="2">
    <source>
        <dbReference type="EMBL" id="ABK43459.1"/>
    </source>
</evidence>
<dbReference type="SMART" id="SM00849">
    <property type="entry name" value="Lactamase_B"/>
    <property type="match status" value="1"/>
</dbReference>
<accession>A0L666</accession>
<dbReference type="SUPFAM" id="SSF56281">
    <property type="entry name" value="Metallo-hydrolase/oxidoreductase"/>
    <property type="match status" value="1"/>
</dbReference>
<proteinExistence type="predicted"/>
<feature type="domain" description="Metallo-beta-lactamase" evidence="1">
    <location>
        <begin position="18"/>
        <end position="193"/>
    </location>
</feature>
<gene>
    <name evidence="2" type="ordered locus">Mmc1_0941</name>
</gene>
<dbReference type="STRING" id="156889.Mmc1_0941"/>
<dbReference type="KEGG" id="mgm:Mmc1_0941"/>
<dbReference type="CDD" id="cd16272">
    <property type="entry name" value="RNaseZ_MBL-fold"/>
    <property type="match status" value="1"/>
</dbReference>
<dbReference type="PANTHER" id="PTHR46018:SF4">
    <property type="entry name" value="METALLO-HYDROLASE YHFI-RELATED"/>
    <property type="match status" value="1"/>
</dbReference>
<dbReference type="EMBL" id="CP000471">
    <property type="protein sequence ID" value="ABK43459.1"/>
    <property type="molecule type" value="Genomic_DNA"/>
</dbReference>
<dbReference type="RefSeq" id="WP_011712616.1">
    <property type="nucleotide sequence ID" value="NC_008576.1"/>
</dbReference>
<dbReference type="OrthoDB" id="9803916at2"/>
<sequence length="251" mass="26570">MRLTILGSGTGVPLPEHQPPGYWVQSLGCQLLMDCGSGSVWRLTALGGSLVTLDGVAISHTHPDHCGDLLTLLHALHLPGMQRDKPLYLFGPTGFAAFLEQFIFQQTKKPKGFALVVQENPQAVRLGDLSLSSAPMQHSTSTAAIGYRVTSQGGTLVYSGDAEPSAALIGLSDAADLAVFDCSTLAQGQVAGHMSALQCGEVAQQAGVKRLILSHLYPLAQGRPNRDRLAECRLAYAGEVVLASDRAHFTV</sequence>
<dbReference type="InterPro" id="IPR001279">
    <property type="entry name" value="Metallo-B-lactamas"/>
</dbReference>
<dbReference type="Pfam" id="PF12706">
    <property type="entry name" value="Lactamase_B_2"/>
    <property type="match status" value="1"/>
</dbReference>
<organism evidence="2 3">
    <name type="scientific">Magnetococcus marinus (strain ATCC BAA-1437 / JCM 17883 / MC-1)</name>
    <dbReference type="NCBI Taxonomy" id="156889"/>
    <lineage>
        <taxon>Bacteria</taxon>
        <taxon>Pseudomonadati</taxon>
        <taxon>Pseudomonadota</taxon>
        <taxon>Magnetococcia</taxon>
        <taxon>Magnetococcales</taxon>
        <taxon>Magnetococcaceae</taxon>
        <taxon>Magnetococcus</taxon>
    </lineage>
</organism>
<dbReference type="InterPro" id="IPR036866">
    <property type="entry name" value="RibonucZ/Hydroxyglut_hydro"/>
</dbReference>
<name>A0L666_MAGMM</name>
<dbReference type="eggNOG" id="COG1234">
    <property type="taxonomic scope" value="Bacteria"/>
</dbReference>
<dbReference type="Gene3D" id="3.60.15.10">
    <property type="entry name" value="Ribonuclease Z/Hydroxyacylglutathione hydrolase-like"/>
    <property type="match status" value="1"/>
</dbReference>
<keyword evidence="3" id="KW-1185">Reference proteome</keyword>
<dbReference type="Proteomes" id="UP000002586">
    <property type="component" value="Chromosome"/>
</dbReference>
<evidence type="ECO:0000313" key="3">
    <source>
        <dbReference type="Proteomes" id="UP000002586"/>
    </source>
</evidence>
<dbReference type="HOGENOM" id="CLU_031317_3_2_5"/>
<dbReference type="GO" id="GO:0042781">
    <property type="term" value="F:3'-tRNA processing endoribonuclease activity"/>
    <property type="evidence" value="ECO:0007669"/>
    <property type="project" value="TreeGrafter"/>
</dbReference>
<dbReference type="AlphaFoldDB" id="A0L666"/>
<dbReference type="PANTHER" id="PTHR46018">
    <property type="entry name" value="ZINC PHOSPHODIESTERASE ELAC PROTEIN 1"/>
    <property type="match status" value="1"/>
</dbReference>
<reference evidence="3" key="1">
    <citation type="journal article" date="2009" name="Appl. Environ. Microbiol.">
        <title>Complete genome sequence of the chemolithoautotrophic marine magnetotactic coccus strain MC-1.</title>
        <authorList>
            <person name="Schubbe S."/>
            <person name="Williams T.J."/>
            <person name="Xie G."/>
            <person name="Kiss H.E."/>
            <person name="Brettin T.S."/>
            <person name="Martinez D."/>
            <person name="Ross C.A."/>
            <person name="Schuler D."/>
            <person name="Cox B.L."/>
            <person name="Nealson K.H."/>
            <person name="Bazylinski D.A."/>
        </authorList>
    </citation>
    <scope>NUCLEOTIDE SEQUENCE [LARGE SCALE GENOMIC DNA]</scope>
    <source>
        <strain evidence="3">ATCC BAA-1437 / JCM 17883 / MC-1</strain>
    </source>
</reference>